<sequence length="118" mass="12535">MIVVMAGAVGVGTVGASTALAESADLTSAHATAVVAPVTDAYPKGKVISRSRLVIRAKPTTHSKRLGSLRPGQIVDIKCWVNGQPVKGVRKWYRLGISTPEWVSGRYIKIIKGKVSHC</sequence>
<dbReference type="EMBL" id="CP059572">
    <property type="protein sequence ID" value="QXJ24067.1"/>
    <property type="molecule type" value="Genomic_DNA"/>
</dbReference>
<accession>A0ABX8R272</accession>
<keyword evidence="2" id="KW-1185">Reference proteome</keyword>
<gene>
    <name evidence="1" type="ORF">AGRA3207_005318</name>
</gene>
<name>A0ABX8R272_9ACTN</name>
<dbReference type="Proteomes" id="UP001049518">
    <property type="component" value="Chromosome"/>
</dbReference>
<organism evidence="1 2">
    <name type="scientific">Actinomadura graeca</name>
    <dbReference type="NCBI Taxonomy" id="2750812"/>
    <lineage>
        <taxon>Bacteria</taxon>
        <taxon>Bacillati</taxon>
        <taxon>Actinomycetota</taxon>
        <taxon>Actinomycetes</taxon>
        <taxon>Streptosporangiales</taxon>
        <taxon>Thermomonosporaceae</taxon>
        <taxon>Actinomadura</taxon>
    </lineage>
</organism>
<reference evidence="1" key="1">
    <citation type="submission" date="2020-07" db="EMBL/GenBank/DDBJ databases">
        <authorList>
            <person name="Tarantini F.S."/>
            <person name="Hong K.W."/>
            <person name="Chan K.G."/>
        </authorList>
    </citation>
    <scope>NUCLEOTIDE SEQUENCE</scope>
    <source>
        <strain evidence="1">32-07</strain>
    </source>
</reference>
<evidence type="ECO:0000313" key="2">
    <source>
        <dbReference type="Proteomes" id="UP001049518"/>
    </source>
</evidence>
<dbReference type="RefSeq" id="WP_231329761.1">
    <property type="nucleotide sequence ID" value="NZ_CP059572.1"/>
</dbReference>
<proteinExistence type="predicted"/>
<evidence type="ECO:0000313" key="1">
    <source>
        <dbReference type="EMBL" id="QXJ24067.1"/>
    </source>
</evidence>
<dbReference type="Gene3D" id="2.30.30.40">
    <property type="entry name" value="SH3 Domains"/>
    <property type="match status" value="1"/>
</dbReference>
<protein>
    <submittedName>
        <fullName evidence="1">SH3 domain-containing protein</fullName>
    </submittedName>
</protein>